<organism evidence="14 15">
    <name type="scientific">Polytolypa hystricis (strain UAMH7299)</name>
    <dbReference type="NCBI Taxonomy" id="1447883"/>
    <lineage>
        <taxon>Eukaryota</taxon>
        <taxon>Fungi</taxon>
        <taxon>Dikarya</taxon>
        <taxon>Ascomycota</taxon>
        <taxon>Pezizomycotina</taxon>
        <taxon>Eurotiomycetes</taxon>
        <taxon>Eurotiomycetidae</taxon>
        <taxon>Onygenales</taxon>
        <taxon>Onygenales incertae sedis</taxon>
        <taxon>Polytolypa</taxon>
    </lineage>
</organism>
<feature type="domain" description="RNA polymerase III subunit RPC82-related helix-turn-helix" evidence="12">
    <location>
        <begin position="7"/>
        <end position="63"/>
    </location>
</feature>
<comment type="similarity">
    <text evidence="2 9">Belongs to the RNA polymerase beta chain family.</text>
</comment>
<dbReference type="GO" id="GO:0006351">
    <property type="term" value="P:DNA-templated transcription"/>
    <property type="evidence" value="ECO:0007669"/>
    <property type="project" value="InterPro"/>
</dbReference>
<evidence type="ECO:0000256" key="8">
    <source>
        <dbReference type="ARBA" id="ARBA00025127"/>
    </source>
</evidence>
<comment type="subcellular location">
    <subcellularLocation>
        <location evidence="1 9">Nucleus</location>
    </subcellularLocation>
</comment>
<feature type="region of interest" description="Disordered" evidence="10">
    <location>
        <begin position="412"/>
        <end position="453"/>
    </location>
</feature>
<feature type="region of interest" description="Disordered" evidence="10">
    <location>
        <begin position="275"/>
        <end position="317"/>
    </location>
</feature>
<gene>
    <name evidence="14" type="ORF">AJ80_02774</name>
</gene>
<evidence type="ECO:0000256" key="9">
    <source>
        <dbReference type="RuleBase" id="RU367076"/>
    </source>
</evidence>
<evidence type="ECO:0000259" key="12">
    <source>
        <dbReference type="Pfam" id="PF08221"/>
    </source>
</evidence>
<evidence type="ECO:0000259" key="13">
    <source>
        <dbReference type="Pfam" id="PF22536"/>
    </source>
</evidence>
<comment type="subunit">
    <text evidence="3 9">Component of the RNA polymerase III (Pol III) complex consisting of 17 subunits.</text>
</comment>
<dbReference type="PANTHER" id="PTHR12949:SF0">
    <property type="entry name" value="DNA-DIRECTED RNA POLYMERASE III SUBUNIT RPC3"/>
    <property type="match status" value="1"/>
</dbReference>
<name>A0A2B7YQ84_POLH7</name>
<dbReference type="InterPro" id="IPR036390">
    <property type="entry name" value="WH_DNA-bd_sf"/>
</dbReference>
<keyword evidence="5 9" id="KW-0240">DNA-directed RNA polymerase</keyword>
<dbReference type="Pfam" id="PF08221">
    <property type="entry name" value="HTH_9"/>
    <property type="match status" value="1"/>
</dbReference>
<dbReference type="EMBL" id="PDNA01000028">
    <property type="protein sequence ID" value="PGH23143.1"/>
    <property type="molecule type" value="Genomic_DNA"/>
</dbReference>
<keyword evidence="15" id="KW-1185">Reference proteome</keyword>
<sequence>MSQFAAELCNLLVTDTFGELYALIFSYLLRCGRQPLPRIVQNTHLSPRQVRHGLAVLIQQHLVYHYTSLDEGVTYYEANWRGAYDLVRPGKIIQLVEERLGDYAAQVISAILYLGHAKVSYLETLPELQPSAQRKRRKLARSNGVNGVGHEGEVDGEVEEFNEQQEEEEQEEVDGDVDQPNGDFDDPGPSKLHPTLRALATYGFISRVRDAQFQSPTDLYEDAERAVSVRPDVRSQKGKKFQEALEAGIETLIKERTDATVRGIPVTGVSRGIKRRAGNLDADGPRKRRKLDFAKEEDDGDEDGYLDDDDDNNDDCMDDVAPVDSNLIVRVNYQKFEVALRNRRLIDLAAQATTTVSSYVYEALLNRLEAKTPTCRQKPEPIPEGEEGEHYSKAIPLGVIVDDLDPRLDFSGSIAGIDPSTKPTNNTDDFLNGDNEEDNNDDNPDDETDTPPNRIYETEQHLTLLAQEPYHFTTRHMHSGLITWVVEWRRLCRRLRHLELERIIESRFGSVAVRVIRVLSSRGKLDEKRLQEISLMAIKELRQILARMESAGFVELQEVPRDAQHQPSRTIYLWFFDADRVTSMVLEDAYKCMARCLQRVKVERGKIRWFLEKTERTDVRGNEERYLSTAELEMLREWREKEAVLLGEVGRLDEVVAVLRDY</sequence>
<dbReference type="InterPro" id="IPR055207">
    <property type="entry name" value="POLR3C_WHD"/>
</dbReference>
<dbReference type="InterPro" id="IPR008806">
    <property type="entry name" value="RNA_pol_III_Rpc82_C"/>
</dbReference>
<dbReference type="STRING" id="1447883.A0A2B7YQ84"/>
<feature type="compositionally biased region" description="Acidic residues" evidence="10">
    <location>
        <begin position="295"/>
        <end position="317"/>
    </location>
</feature>
<dbReference type="PANTHER" id="PTHR12949">
    <property type="entry name" value="RNA POLYMERASE III DNA DIRECTED -RELATED"/>
    <property type="match status" value="1"/>
</dbReference>
<protein>
    <recommendedName>
        <fullName evidence="4 9">DNA-directed RNA polymerase III subunit RPC3</fullName>
        <shortName evidence="9">RNA polymerase III subunit C3</shortName>
    </recommendedName>
</protein>
<keyword evidence="6 9" id="KW-0804">Transcription</keyword>
<comment type="caution">
    <text evidence="14">The sequence shown here is derived from an EMBL/GenBank/DDBJ whole genome shotgun (WGS) entry which is preliminary data.</text>
</comment>
<dbReference type="Pfam" id="PF05645">
    <property type="entry name" value="RNA_pol_Rpc82"/>
    <property type="match status" value="1"/>
</dbReference>
<evidence type="ECO:0000256" key="2">
    <source>
        <dbReference type="ARBA" id="ARBA00006835"/>
    </source>
</evidence>
<dbReference type="InterPro" id="IPR036388">
    <property type="entry name" value="WH-like_DNA-bd_sf"/>
</dbReference>
<feature type="region of interest" description="Disordered" evidence="10">
    <location>
        <begin position="132"/>
        <end position="193"/>
    </location>
</feature>
<evidence type="ECO:0000259" key="11">
    <source>
        <dbReference type="Pfam" id="PF05645"/>
    </source>
</evidence>
<reference evidence="14 15" key="1">
    <citation type="submission" date="2017-10" db="EMBL/GenBank/DDBJ databases">
        <title>Comparative genomics in systemic dimorphic fungi from Ajellomycetaceae.</title>
        <authorList>
            <person name="Munoz J.F."/>
            <person name="Mcewen J.G."/>
            <person name="Clay O.K."/>
            <person name="Cuomo C.A."/>
        </authorList>
    </citation>
    <scope>NUCLEOTIDE SEQUENCE [LARGE SCALE GENOMIC DNA]</scope>
    <source>
        <strain evidence="14 15">UAMH7299</strain>
    </source>
</reference>
<dbReference type="InterPro" id="IPR039748">
    <property type="entry name" value="RPC3"/>
</dbReference>
<evidence type="ECO:0000256" key="10">
    <source>
        <dbReference type="SAM" id="MobiDB-lite"/>
    </source>
</evidence>
<feature type="compositionally biased region" description="Acidic residues" evidence="10">
    <location>
        <begin position="434"/>
        <end position="449"/>
    </location>
</feature>
<dbReference type="GO" id="GO:0005666">
    <property type="term" value="C:RNA polymerase III complex"/>
    <property type="evidence" value="ECO:0007669"/>
    <property type="project" value="UniProtKB-UniRule"/>
</dbReference>
<proteinExistence type="inferred from homology"/>
<evidence type="ECO:0000256" key="4">
    <source>
        <dbReference type="ARBA" id="ARBA00016689"/>
    </source>
</evidence>
<dbReference type="OrthoDB" id="272392at2759"/>
<accession>A0A2B7YQ84</accession>
<dbReference type="Proteomes" id="UP000224634">
    <property type="component" value="Unassembled WGS sequence"/>
</dbReference>
<evidence type="ECO:0000256" key="5">
    <source>
        <dbReference type="ARBA" id="ARBA00022478"/>
    </source>
</evidence>
<evidence type="ECO:0000256" key="3">
    <source>
        <dbReference type="ARBA" id="ARBA00011206"/>
    </source>
</evidence>
<feature type="domain" description="RNA polymerase III Rpc82 C -terminal" evidence="11">
    <location>
        <begin position="198"/>
        <end position="495"/>
    </location>
</feature>
<dbReference type="GO" id="GO:0003697">
    <property type="term" value="F:single-stranded DNA binding"/>
    <property type="evidence" value="ECO:0007669"/>
    <property type="project" value="UniProtKB-UniRule"/>
</dbReference>
<keyword evidence="7 9" id="KW-0539">Nucleus</keyword>
<dbReference type="AlphaFoldDB" id="A0A2B7YQ84"/>
<feature type="compositionally biased region" description="Acidic residues" evidence="10">
    <location>
        <begin position="154"/>
        <end position="177"/>
    </location>
</feature>
<dbReference type="InterPro" id="IPR013197">
    <property type="entry name" value="RNA_pol_III_RPC82-rel_HTH"/>
</dbReference>
<dbReference type="Pfam" id="PF22536">
    <property type="entry name" value="WHD_POLR3C"/>
    <property type="match status" value="1"/>
</dbReference>
<dbReference type="Gene3D" id="1.10.10.10">
    <property type="entry name" value="Winged helix-like DNA-binding domain superfamily/Winged helix DNA-binding domain"/>
    <property type="match status" value="2"/>
</dbReference>
<evidence type="ECO:0000256" key="1">
    <source>
        <dbReference type="ARBA" id="ARBA00004123"/>
    </source>
</evidence>
<evidence type="ECO:0000256" key="7">
    <source>
        <dbReference type="ARBA" id="ARBA00023242"/>
    </source>
</evidence>
<evidence type="ECO:0000313" key="15">
    <source>
        <dbReference type="Proteomes" id="UP000224634"/>
    </source>
</evidence>
<evidence type="ECO:0000256" key="6">
    <source>
        <dbReference type="ARBA" id="ARBA00023163"/>
    </source>
</evidence>
<dbReference type="SUPFAM" id="SSF46785">
    <property type="entry name" value="Winged helix' DNA-binding domain"/>
    <property type="match status" value="1"/>
</dbReference>
<comment type="function">
    <text evidence="8 9">DNA-dependent RNA polymerase catalyzes the transcription of DNA into RNA using the four ribonucleoside triphosphates as substrates. Specific core component of RNA polymerase III which synthesizes small RNAs, such as 5S rRNA and tRNAs.</text>
</comment>
<evidence type="ECO:0000313" key="14">
    <source>
        <dbReference type="EMBL" id="PGH23143.1"/>
    </source>
</evidence>
<feature type="domain" description="DNA-directed RNA polymerase III subunit RPC3 winged-helix" evidence="13">
    <location>
        <begin position="500"/>
        <end position="575"/>
    </location>
</feature>